<keyword evidence="3" id="KW-0408">Iron</keyword>
<proteinExistence type="inferred from homology"/>
<protein>
    <submittedName>
        <fullName evidence="5">Cucurbitadienol 11-hydroxylase-like</fullName>
    </submittedName>
</protein>
<organism evidence="4 5">
    <name type="scientific">Rhodamnia argentea</name>
    <dbReference type="NCBI Taxonomy" id="178133"/>
    <lineage>
        <taxon>Eukaryota</taxon>
        <taxon>Viridiplantae</taxon>
        <taxon>Streptophyta</taxon>
        <taxon>Embryophyta</taxon>
        <taxon>Tracheophyta</taxon>
        <taxon>Spermatophyta</taxon>
        <taxon>Magnoliopsida</taxon>
        <taxon>eudicotyledons</taxon>
        <taxon>Gunneridae</taxon>
        <taxon>Pentapetalae</taxon>
        <taxon>rosids</taxon>
        <taxon>malvids</taxon>
        <taxon>Myrtales</taxon>
        <taxon>Myrtaceae</taxon>
        <taxon>Myrtoideae</taxon>
        <taxon>Myrteae</taxon>
        <taxon>Australasian group</taxon>
        <taxon>Rhodamnia</taxon>
    </lineage>
</organism>
<comment type="similarity">
    <text evidence="1">Belongs to the cytochrome P450 family.</text>
</comment>
<keyword evidence="4" id="KW-1185">Reference proteome</keyword>
<evidence type="ECO:0000313" key="5">
    <source>
        <dbReference type="RefSeq" id="XP_048141457.1"/>
    </source>
</evidence>
<dbReference type="Gene3D" id="1.10.630.10">
    <property type="entry name" value="Cytochrome P450"/>
    <property type="match status" value="1"/>
</dbReference>
<dbReference type="SUPFAM" id="SSF48264">
    <property type="entry name" value="Cytochrome P450"/>
    <property type="match status" value="1"/>
</dbReference>
<evidence type="ECO:0000256" key="1">
    <source>
        <dbReference type="ARBA" id="ARBA00010617"/>
    </source>
</evidence>
<dbReference type="PANTHER" id="PTHR24286">
    <property type="entry name" value="CYTOCHROME P450 26"/>
    <property type="match status" value="1"/>
</dbReference>
<reference evidence="5" key="1">
    <citation type="submission" date="2025-08" db="UniProtKB">
        <authorList>
            <consortium name="RefSeq"/>
        </authorList>
    </citation>
    <scope>IDENTIFICATION</scope>
    <source>
        <tissue evidence="5">Leaf</tissue>
    </source>
</reference>
<dbReference type="InterPro" id="IPR036396">
    <property type="entry name" value="Cyt_P450_sf"/>
</dbReference>
<dbReference type="RefSeq" id="XP_048141457.1">
    <property type="nucleotide sequence ID" value="XM_048285500.1"/>
</dbReference>
<dbReference type="GeneID" id="125316648"/>
<accession>A0ABM3HXY5</accession>
<dbReference type="Proteomes" id="UP000827889">
    <property type="component" value="Chromosome 9"/>
</dbReference>
<dbReference type="PANTHER" id="PTHR24286:SF305">
    <property type="entry name" value="CYTOCHROME P450 708A2"/>
    <property type="match status" value="1"/>
</dbReference>
<sequence length="171" mass="19570">MPHLFVLSTQYGKTFWTSVAGRAIVVSADLEFRRFFLQQDGKLFDLWTLDSFAKLFAQESEARSNIPNVHKYIRSTVLKYMGMEVLREKLIPLMEEASRVAIKSWLGQESVDVNYATGAMAIEFLARQVLSYDLTQSSEKLGDLFLSFIQGLMSFPLNIPGTTFYRCMKVK</sequence>
<keyword evidence="2" id="KW-0479">Metal-binding</keyword>
<evidence type="ECO:0000256" key="2">
    <source>
        <dbReference type="ARBA" id="ARBA00022723"/>
    </source>
</evidence>
<gene>
    <name evidence="5" type="primary">LOC125316648</name>
</gene>
<evidence type="ECO:0000313" key="4">
    <source>
        <dbReference type="Proteomes" id="UP000827889"/>
    </source>
</evidence>
<name>A0ABM3HXY5_9MYRT</name>
<evidence type="ECO:0000256" key="3">
    <source>
        <dbReference type="ARBA" id="ARBA00023004"/>
    </source>
</evidence>